<feature type="compositionally biased region" description="Pro residues" evidence="1">
    <location>
        <begin position="296"/>
        <end position="305"/>
    </location>
</feature>
<proteinExistence type="predicted"/>
<evidence type="ECO:0000313" key="3">
    <source>
        <dbReference type="Proteomes" id="UP000027195"/>
    </source>
</evidence>
<feature type="region of interest" description="Disordered" evidence="1">
    <location>
        <begin position="242"/>
        <end position="361"/>
    </location>
</feature>
<reference evidence="3" key="1">
    <citation type="journal article" date="2014" name="Proc. Natl. Acad. Sci. U.S.A.">
        <title>Extensive sampling of basidiomycete genomes demonstrates inadequacy of the white-rot/brown-rot paradigm for wood decay fungi.</title>
        <authorList>
            <person name="Riley R."/>
            <person name="Salamov A.A."/>
            <person name="Brown D.W."/>
            <person name="Nagy L.G."/>
            <person name="Floudas D."/>
            <person name="Held B.W."/>
            <person name="Levasseur A."/>
            <person name="Lombard V."/>
            <person name="Morin E."/>
            <person name="Otillar R."/>
            <person name="Lindquist E.A."/>
            <person name="Sun H."/>
            <person name="LaButti K.M."/>
            <person name="Schmutz J."/>
            <person name="Jabbour D."/>
            <person name="Luo H."/>
            <person name="Baker S.E."/>
            <person name="Pisabarro A.G."/>
            <person name="Walton J.D."/>
            <person name="Blanchette R.A."/>
            <person name="Henrissat B."/>
            <person name="Martin F."/>
            <person name="Cullen D."/>
            <person name="Hibbett D.S."/>
            <person name="Grigoriev I.V."/>
        </authorList>
    </citation>
    <scope>NUCLEOTIDE SEQUENCE [LARGE SCALE GENOMIC DNA]</scope>
    <source>
        <strain evidence="3">FD-172 SS1</strain>
    </source>
</reference>
<dbReference type="EMBL" id="KL198018">
    <property type="protein sequence ID" value="KDQ20167.1"/>
    <property type="molecule type" value="Genomic_DNA"/>
</dbReference>
<evidence type="ECO:0000313" key="2">
    <source>
        <dbReference type="EMBL" id="KDQ20167.1"/>
    </source>
</evidence>
<dbReference type="InParanoid" id="A0A067N7Q8"/>
<protein>
    <submittedName>
        <fullName evidence="2">Uncharacterized protein</fullName>
    </submittedName>
</protein>
<feature type="compositionally biased region" description="Polar residues" evidence="1">
    <location>
        <begin position="280"/>
        <end position="292"/>
    </location>
</feature>
<sequence>MASAIHVTGLASSLQHLTDDRINAKFARYGPILTIHRWFNLELNRNLHLFIEYQEVTSGAVAQADTDQHLTDGLVVKMLHPGHPLYSHYLKFQGQPAVSQWHPAPDMAALKEQALRWQIQRITSQASYEARPHAQNSFPPARESNTDIFATSFGNELDSTSNHHGAIISSPPRAPLVNPMPATSPNKSAVQSDSMHFIVPPSLPFIMALNEQNANSLRDANMSATHDQATAQLFAGISGAKSAGALPPTSGDSFAPSDANPGHNDKPTASPLLEPRIGSLEQSPYSYDSSVTEVVMPPPSPPLSHAPPAEDLTDQTTAPSMECQDDLHTPAKPSPNHKRERSPGDQTDPPQTHPATQEDAYKTRCKMLEVMLITENREKMRLLGEQQIWLAEKVLLRDGHAHLHNQCVELKDELKGAEGIIQRKDRELAKWKYEAASLRNMLLGVRETLNKTDDGAVLASEMGLRWIEHPWYLRL</sequence>
<name>A0A067N7Q8_BOTB1</name>
<dbReference type="Proteomes" id="UP000027195">
    <property type="component" value="Unassembled WGS sequence"/>
</dbReference>
<keyword evidence="3" id="KW-1185">Reference proteome</keyword>
<dbReference type="HOGENOM" id="CLU_574889_0_0_1"/>
<accession>A0A067N7Q8</accession>
<gene>
    <name evidence="2" type="ORF">BOTBODRAFT_170173</name>
</gene>
<dbReference type="AlphaFoldDB" id="A0A067N7Q8"/>
<evidence type="ECO:0000256" key="1">
    <source>
        <dbReference type="SAM" id="MobiDB-lite"/>
    </source>
</evidence>
<organism evidence="2 3">
    <name type="scientific">Botryobasidium botryosum (strain FD-172 SS1)</name>
    <dbReference type="NCBI Taxonomy" id="930990"/>
    <lineage>
        <taxon>Eukaryota</taxon>
        <taxon>Fungi</taxon>
        <taxon>Dikarya</taxon>
        <taxon>Basidiomycota</taxon>
        <taxon>Agaricomycotina</taxon>
        <taxon>Agaricomycetes</taxon>
        <taxon>Cantharellales</taxon>
        <taxon>Botryobasidiaceae</taxon>
        <taxon>Botryobasidium</taxon>
    </lineage>
</organism>
<feature type="compositionally biased region" description="Polar residues" evidence="1">
    <location>
        <begin position="344"/>
        <end position="355"/>
    </location>
</feature>